<evidence type="ECO:0000259" key="3">
    <source>
        <dbReference type="Pfam" id="PF02769"/>
    </source>
</evidence>
<dbReference type="Pfam" id="PF02769">
    <property type="entry name" value="AIRS_C"/>
    <property type="match status" value="1"/>
</dbReference>
<evidence type="ECO:0000256" key="1">
    <source>
        <dbReference type="ARBA" id="ARBA00006243"/>
    </source>
</evidence>
<dbReference type="GO" id="GO:0051604">
    <property type="term" value="P:protein maturation"/>
    <property type="evidence" value="ECO:0007669"/>
    <property type="project" value="TreeGrafter"/>
</dbReference>
<sequence length="334" mass="34975">MKDDIITLAHGGGGIRTQQLLEDIVFAQMDTPARLDDSACIAMEAGIMAMTTDSYVVSPCFFPGGDIGRLAACGTINDLAMQGARPTHISLALILEEGTLIADVRRAIESFLSVCKKNGVILATGDTKVVEHGKGNGIFINTTGIGSVLPDVDVYVGNARPGDSVIVSGTIGDHGIAILSSRKEMGIKTSLNSDVASLWFMVEQLLSEAPLVHCLRDPTRGGIAAALCDIASASQVGIRFTEQAVPTLAQVDGACDLLGLDVFSVANEGKALIVCSPEDEQKALAVLRNHPLGTNASVIGTIVQEHPGMVVCETRLGGERIVDMPSGENLPRIC</sequence>
<reference evidence="4 5" key="1">
    <citation type="submission" date="2017-01" db="EMBL/GenBank/DDBJ databases">
        <title>The cable genome- insights into the physiology and evolution of filamentous bacteria capable of sulfide oxidation via long distance electron transfer.</title>
        <authorList>
            <person name="Schreiber L."/>
            <person name="Bjerg J.T."/>
            <person name="Boggild A."/>
            <person name="Van De Vossenberg J."/>
            <person name="Meysman F."/>
            <person name="Nielsen L.P."/>
            <person name="Schramm A."/>
            <person name="Kjeldsen K.U."/>
        </authorList>
    </citation>
    <scope>NUCLEOTIDE SEQUENCE [LARGE SCALE GENOMIC DNA]</scope>
    <source>
        <strain evidence="4">MCF</strain>
    </source>
</reference>
<name>A0A3S3QGJ0_9BACT</name>
<dbReference type="Proteomes" id="UP000287853">
    <property type="component" value="Unassembled WGS sequence"/>
</dbReference>
<dbReference type="NCBIfam" id="TIGR02124">
    <property type="entry name" value="hypE"/>
    <property type="match status" value="1"/>
</dbReference>
<dbReference type="SUPFAM" id="SSF55326">
    <property type="entry name" value="PurM N-terminal domain-like"/>
    <property type="match status" value="1"/>
</dbReference>
<feature type="domain" description="PurM-like C-terminal" evidence="3">
    <location>
        <begin position="160"/>
        <end position="306"/>
    </location>
</feature>
<dbReference type="InterPro" id="IPR010918">
    <property type="entry name" value="PurM-like_C_dom"/>
</dbReference>
<evidence type="ECO:0000259" key="2">
    <source>
        <dbReference type="Pfam" id="PF00586"/>
    </source>
</evidence>
<dbReference type="PANTHER" id="PTHR30303">
    <property type="entry name" value="HYDROGENASE ISOENZYMES FORMATION PROTEIN HYPE"/>
    <property type="match status" value="1"/>
</dbReference>
<evidence type="ECO:0000313" key="4">
    <source>
        <dbReference type="EMBL" id="RWX43949.1"/>
    </source>
</evidence>
<organism evidence="4 5">
    <name type="scientific">Candidatus Electrothrix aarhusensis</name>
    <dbReference type="NCBI Taxonomy" id="1859131"/>
    <lineage>
        <taxon>Bacteria</taxon>
        <taxon>Pseudomonadati</taxon>
        <taxon>Thermodesulfobacteriota</taxon>
        <taxon>Desulfobulbia</taxon>
        <taxon>Desulfobulbales</taxon>
        <taxon>Desulfobulbaceae</taxon>
        <taxon>Candidatus Electrothrix</taxon>
    </lineage>
</organism>
<comment type="caution">
    <text evidence="4">The sequence shown here is derived from an EMBL/GenBank/DDBJ whole genome shotgun (WGS) entry which is preliminary data.</text>
</comment>
<comment type="similarity">
    <text evidence="1">Belongs to the HypE family.</text>
</comment>
<dbReference type="Pfam" id="PF00586">
    <property type="entry name" value="AIRS"/>
    <property type="match status" value="1"/>
</dbReference>
<dbReference type="CDD" id="cd02197">
    <property type="entry name" value="HypE"/>
    <property type="match status" value="1"/>
</dbReference>
<protein>
    <submittedName>
        <fullName evidence="4">Hydrogenase expression/formation protein HypE</fullName>
    </submittedName>
</protein>
<feature type="domain" description="PurM-like N-terminal" evidence="2">
    <location>
        <begin position="36"/>
        <end position="148"/>
    </location>
</feature>
<keyword evidence="5" id="KW-1185">Reference proteome</keyword>
<dbReference type="Gene3D" id="3.90.650.10">
    <property type="entry name" value="PurM-like C-terminal domain"/>
    <property type="match status" value="1"/>
</dbReference>
<dbReference type="EMBL" id="MTKO01000105">
    <property type="protein sequence ID" value="RWX43949.1"/>
    <property type="molecule type" value="Genomic_DNA"/>
</dbReference>
<dbReference type="PANTHER" id="PTHR30303:SF0">
    <property type="entry name" value="CARBAMOYL DEHYDRATASE HYPE"/>
    <property type="match status" value="1"/>
</dbReference>
<evidence type="ECO:0000313" key="5">
    <source>
        <dbReference type="Proteomes" id="UP000287853"/>
    </source>
</evidence>
<dbReference type="AlphaFoldDB" id="A0A3S3QGJ0"/>
<dbReference type="InterPro" id="IPR036921">
    <property type="entry name" value="PurM-like_N_sf"/>
</dbReference>
<dbReference type="SUPFAM" id="SSF56042">
    <property type="entry name" value="PurM C-terminal domain-like"/>
    <property type="match status" value="1"/>
</dbReference>
<dbReference type="InterPro" id="IPR016188">
    <property type="entry name" value="PurM-like_N"/>
</dbReference>
<dbReference type="PIRSF" id="PIRSF005644">
    <property type="entry name" value="Hdrgns_mtr_HypE"/>
    <property type="match status" value="1"/>
</dbReference>
<proteinExistence type="inferred from homology"/>
<gene>
    <name evidence="4" type="ORF">H206_03137</name>
</gene>
<accession>A0A3S3QGJ0</accession>
<dbReference type="Gene3D" id="3.30.1330.10">
    <property type="entry name" value="PurM-like, N-terminal domain"/>
    <property type="match status" value="1"/>
</dbReference>
<dbReference type="InterPro" id="IPR011854">
    <property type="entry name" value="HypE"/>
</dbReference>
<dbReference type="InterPro" id="IPR036676">
    <property type="entry name" value="PurM-like_C_sf"/>
</dbReference>